<dbReference type="CDD" id="cd13585">
    <property type="entry name" value="PBP2_TMBP_like"/>
    <property type="match status" value="1"/>
</dbReference>
<keyword evidence="6" id="KW-0762">Sugar transport</keyword>
<dbReference type="PANTHER" id="PTHR43649">
    <property type="entry name" value="ARABINOSE-BINDING PROTEIN-RELATED"/>
    <property type="match status" value="1"/>
</dbReference>
<evidence type="ECO:0000313" key="8">
    <source>
        <dbReference type="Proteomes" id="UP000326505"/>
    </source>
</evidence>
<organism evidence="7 8">
    <name type="scientific">Streptomyces spectabilis</name>
    <dbReference type="NCBI Taxonomy" id="68270"/>
    <lineage>
        <taxon>Bacteria</taxon>
        <taxon>Bacillati</taxon>
        <taxon>Actinomycetota</taxon>
        <taxon>Actinomycetes</taxon>
        <taxon>Kitasatosporales</taxon>
        <taxon>Streptomycetaceae</taxon>
        <taxon>Streptomyces</taxon>
    </lineage>
</organism>
<protein>
    <submittedName>
        <fullName evidence="6">Multiple sugar transport system substrate-binding protein</fullName>
    </submittedName>
    <submittedName>
        <fullName evidence="7">Sugar ABC transporter substrate-binding protein</fullName>
    </submittedName>
</protein>
<evidence type="ECO:0000256" key="2">
    <source>
        <dbReference type="ARBA" id="ARBA00008520"/>
    </source>
</evidence>
<dbReference type="EMBL" id="CP023690">
    <property type="protein sequence ID" value="QEV63207.1"/>
    <property type="molecule type" value="Genomic_DNA"/>
</dbReference>
<proteinExistence type="inferred from homology"/>
<reference evidence="6 9" key="2">
    <citation type="submission" date="2020-08" db="EMBL/GenBank/DDBJ databases">
        <title>Genomic Encyclopedia of Type Strains, Phase III (KMG-III): the genomes of soil and plant-associated and newly described type strains.</title>
        <authorList>
            <person name="Whitman W."/>
        </authorList>
    </citation>
    <scope>NUCLEOTIDE SEQUENCE [LARGE SCALE GENOMIC DNA]</scope>
    <source>
        <strain evidence="6 9">CECT 3146</strain>
    </source>
</reference>
<reference evidence="7 8" key="1">
    <citation type="submission" date="2017-09" db="EMBL/GenBank/DDBJ databases">
        <authorList>
            <person name="Lee N."/>
            <person name="Cho B.-K."/>
        </authorList>
    </citation>
    <scope>NUCLEOTIDE SEQUENCE [LARGE SCALE GENOMIC DNA]</scope>
    <source>
        <strain evidence="7 8">ATCC 27465</strain>
    </source>
</reference>
<dbReference type="PANTHER" id="PTHR43649:SF31">
    <property type="entry name" value="SN-GLYCEROL-3-PHOSPHATE-BINDING PERIPLASMIC PROTEIN UGPB"/>
    <property type="match status" value="1"/>
</dbReference>
<keyword evidence="3" id="KW-0813">Transport</keyword>
<keyword evidence="4 5" id="KW-0732">Signal</keyword>
<dbReference type="Proteomes" id="UP000326505">
    <property type="component" value="Chromosome"/>
</dbReference>
<sequence>MRRRTLLRSGLAAASAPALAACADQGGGGSEGGGRTTLSYGMWDPAQVPGMRRIIAAFKERNPGISVRIELTPWASYWTTLKTSMRGGTAPDVFWMNAVNFQLYAAHGVLEPLAERIARDATPLERHPAQLVRLYAYEGTQYGIPKDFDTIGLWYNKALFDKARVPYPDPTWTWDDLRAAAAELTDPHERVHGFAAEMHRQFVIYPTVFAADGYVLRDGRSGFGDDRTIEGLRFLTDMIDRGWSPPQSAMVENVARVRYWSEKVAMVYDVSAMSGQMYAVPALKDHGGVTVLPRGRRRATVIHGLANVISAKSDKKAAAWKFVHFMAGREAAEIQAELGVTISSYAGTQDAWMKSMPEFDLKSFIDMEKYAVPYPSSKNTAVWENLQYPLLGAAFSGKGGIEGAARTLGEQMDRALKEERDR</sequence>
<comment type="similarity">
    <text evidence="2">Belongs to the bacterial solute-binding protein 1 family.</text>
</comment>
<evidence type="ECO:0000256" key="5">
    <source>
        <dbReference type="SAM" id="SignalP"/>
    </source>
</evidence>
<dbReference type="SUPFAM" id="SSF53850">
    <property type="entry name" value="Periplasmic binding protein-like II"/>
    <property type="match status" value="1"/>
</dbReference>
<feature type="signal peptide" evidence="5">
    <location>
        <begin position="1"/>
        <end position="20"/>
    </location>
</feature>
<dbReference type="InterPro" id="IPR006059">
    <property type="entry name" value="SBP"/>
</dbReference>
<comment type="subcellular location">
    <subcellularLocation>
        <location evidence="1">Cell envelope</location>
    </subcellularLocation>
</comment>
<feature type="chain" id="PRO_5044623258" evidence="5">
    <location>
        <begin position="21"/>
        <end position="422"/>
    </location>
</feature>
<dbReference type="Proteomes" id="UP000549009">
    <property type="component" value="Unassembled WGS sequence"/>
</dbReference>
<keyword evidence="9" id="KW-1185">Reference proteome</keyword>
<gene>
    <name evidence="7" type="ORF">CP982_34580</name>
    <name evidence="6" type="ORF">FHS40_006037</name>
</gene>
<name>A0A5P2XDU4_STRST</name>
<dbReference type="KEGG" id="sspb:CP982_34580"/>
<dbReference type="RefSeq" id="WP_150514061.1">
    <property type="nucleotide sequence ID" value="NZ_BMSQ01000016.1"/>
</dbReference>
<dbReference type="InterPro" id="IPR050490">
    <property type="entry name" value="Bact_solute-bd_prot1"/>
</dbReference>
<dbReference type="EMBL" id="JACHJD010000011">
    <property type="protein sequence ID" value="MBB5106923.1"/>
    <property type="molecule type" value="Genomic_DNA"/>
</dbReference>
<dbReference type="Pfam" id="PF01547">
    <property type="entry name" value="SBP_bac_1"/>
    <property type="match status" value="1"/>
</dbReference>
<evidence type="ECO:0000313" key="9">
    <source>
        <dbReference type="Proteomes" id="UP000549009"/>
    </source>
</evidence>
<evidence type="ECO:0000256" key="4">
    <source>
        <dbReference type="ARBA" id="ARBA00022729"/>
    </source>
</evidence>
<evidence type="ECO:0000256" key="3">
    <source>
        <dbReference type="ARBA" id="ARBA00022448"/>
    </source>
</evidence>
<dbReference type="GO" id="GO:0030313">
    <property type="term" value="C:cell envelope"/>
    <property type="evidence" value="ECO:0007669"/>
    <property type="project" value="UniProtKB-SubCell"/>
</dbReference>
<evidence type="ECO:0000313" key="7">
    <source>
        <dbReference type="EMBL" id="QEV63207.1"/>
    </source>
</evidence>
<evidence type="ECO:0000313" key="6">
    <source>
        <dbReference type="EMBL" id="MBB5106923.1"/>
    </source>
</evidence>
<accession>A0A5P2XDU4</accession>
<dbReference type="AlphaFoldDB" id="A0A5P2XDU4"/>
<dbReference type="Gene3D" id="3.40.190.10">
    <property type="entry name" value="Periplasmic binding protein-like II"/>
    <property type="match status" value="1"/>
</dbReference>
<dbReference type="OrthoDB" id="1650177at2"/>
<dbReference type="PROSITE" id="PS51257">
    <property type="entry name" value="PROKAR_LIPOPROTEIN"/>
    <property type="match status" value="1"/>
</dbReference>
<evidence type="ECO:0000256" key="1">
    <source>
        <dbReference type="ARBA" id="ARBA00004196"/>
    </source>
</evidence>